<dbReference type="SUPFAM" id="SSF109604">
    <property type="entry name" value="HD-domain/PDEase-like"/>
    <property type="match status" value="1"/>
</dbReference>
<dbReference type="InterPro" id="IPR037522">
    <property type="entry name" value="HD_GYP_dom"/>
</dbReference>
<sequence length="73" mass="8045">MTVADSFDAMTSTRSYRPAMSVEEAAEELMACSNRQFDGEVVEAFMRTLDLSLDEVGPEIKELQLSIAVENPA</sequence>
<dbReference type="Gene3D" id="1.10.3210.10">
    <property type="entry name" value="Hypothetical protein af1432"/>
    <property type="match status" value="1"/>
</dbReference>
<proteinExistence type="predicted"/>
<dbReference type="Proteomes" id="UP000178086">
    <property type="component" value="Unassembled WGS sequence"/>
</dbReference>
<evidence type="ECO:0000313" key="2">
    <source>
        <dbReference type="EMBL" id="OFW31934.1"/>
    </source>
</evidence>
<name>A0A1F2UFV6_9ACTN</name>
<dbReference type="PANTHER" id="PTHR43155:SF2">
    <property type="entry name" value="CYCLIC DI-GMP PHOSPHODIESTERASE PA4108"/>
    <property type="match status" value="1"/>
</dbReference>
<comment type="caution">
    <text evidence="2">The sequence shown here is derived from an EMBL/GenBank/DDBJ whole genome shotgun (WGS) entry which is preliminary data.</text>
</comment>
<dbReference type="EMBL" id="MELI01000108">
    <property type="protein sequence ID" value="OFW31934.1"/>
    <property type="molecule type" value="Genomic_DNA"/>
</dbReference>
<feature type="domain" description="HD-GYP" evidence="1">
    <location>
        <begin position="1"/>
        <end position="61"/>
    </location>
</feature>
<accession>A0A1F2UFV6</accession>
<dbReference type="PANTHER" id="PTHR43155">
    <property type="entry name" value="CYCLIC DI-GMP PHOSPHODIESTERASE PA4108-RELATED"/>
    <property type="match status" value="1"/>
</dbReference>
<organism evidence="2 3">
    <name type="scientific">Candidatus Aquicultor primus</name>
    <dbReference type="NCBI Taxonomy" id="1797195"/>
    <lineage>
        <taxon>Bacteria</taxon>
        <taxon>Bacillati</taxon>
        <taxon>Actinomycetota</taxon>
        <taxon>Candidatus Aquicultoria</taxon>
        <taxon>Candidatus Aquicultorales</taxon>
        <taxon>Candidatus Aquicultoraceae</taxon>
        <taxon>Candidatus Aquicultor</taxon>
    </lineage>
</organism>
<evidence type="ECO:0000259" key="1">
    <source>
        <dbReference type="PROSITE" id="PS51832"/>
    </source>
</evidence>
<evidence type="ECO:0000313" key="3">
    <source>
        <dbReference type="Proteomes" id="UP000178086"/>
    </source>
</evidence>
<reference evidence="2 3" key="1">
    <citation type="journal article" date="2016" name="Nat. Commun.">
        <title>Thousands of microbial genomes shed light on interconnected biogeochemical processes in an aquifer system.</title>
        <authorList>
            <person name="Anantharaman K."/>
            <person name="Brown C.T."/>
            <person name="Hug L.A."/>
            <person name="Sharon I."/>
            <person name="Castelle C.J."/>
            <person name="Probst A.J."/>
            <person name="Thomas B.C."/>
            <person name="Singh A."/>
            <person name="Wilkins M.J."/>
            <person name="Karaoz U."/>
            <person name="Brodie E.L."/>
            <person name="Williams K.H."/>
            <person name="Hubbard S.S."/>
            <person name="Banfield J.F."/>
        </authorList>
    </citation>
    <scope>NUCLEOTIDE SEQUENCE [LARGE SCALE GENOMIC DNA]</scope>
</reference>
<protein>
    <recommendedName>
        <fullName evidence="1">HD-GYP domain-containing protein</fullName>
    </recommendedName>
</protein>
<dbReference type="AlphaFoldDB" id="A0A1F2UFV6"/>
<dbReference type="PROSITE" id="PS51832">
    <property type="entry name" value="HD_GYP"/>
    <property type="match status" value="1"/>
</dbReference>
<gene>
    <name evidence="2" type="ORF">A2074_04165</name>
</gene>